<dbReference type="Gene3D" id="3.40.33.10">
    <property type="entry name" value="CAP"/>
    <property type="match status" value="1"/>
</dbReference>
<dbReference type="CDD" id="cd05379">
    <property type="entry name" value="CAP_bacterial"/>
    <property type="match status" value="1"/>
</dbReference>
<keyword evidence="4" id="KW-1185">Reference proteome</keyword>
<evidence type="ECO:0000313" key="4">
    <source>
        <dbReference type="Proteomes" id="UP000515344"/>
    </source>
</evidence>
<dbReference type="KEGG" id="lacs:H4075_00225"/>
<organism evidence="3 4">
    <name type="scientific">Lacibacter sediminis</name>
    <dbReference type="NCBI Taxonomy" id="2760713"/>
    <lineage>
        <taxon>Bacteria</taxon>
        <taxon>Pseudomonadati</taxon>
        <taxon>Bacteroidota</taxon>
        <taxon>Chitinophagia</taxon>
        <taxon>Chitinophagales</taxon>
        <taxon>Chitinophagaceae</taxon>
        <taxon>Lacibacter</taxon>
    </lineage>
</organism>
<dbReference type="Pfam" id="PF00188">
    <property type="entry name" value="CAP"/>
    <property type="match status" value="1"/>
</dbReference>
<reference evidence="4" key="1">
    <citation type="submission" date="2020-08" db="EMBL/GenBank/DDBJ databases">
        <title>Lacibacter sp. S13-6-6 genome sequencing.</title>
        <authorList>
            <person name="Jin L."/>
        </authorList>
    </citation>
    <scope>NUCLEOTIDE SEQUENCE [LARGE SCALE GENOMIC DNA]</scope>
    <source>
        <strain evidence="4">S13-6-6</strain>
    </source>
</reference>
<dbReference type="SUPFAM" id="SSF55797">
    <property type="entry name" value="PR-1-like"/>
    <property type="match status" value="1"/>
</dbReference>
<dbReference type="AlphaFoldDB" id="A0A7G5XGQ4"/>
<dbReference type="InterPro" id="IPR014044">
    <property type="entry name" value="CAP_dom"/>
</dbReference>
<evidence type="ECO:0000259" key="2">
    <source>
        <dbReference type="Pfam" id="PF00188"/>
    </source>
</evidence>
<dbReference type="PANTHER" id="PTHR31157:SF1">
    <property type="entry name" value="SCP DOMAIN-CONTAINING PROTEIN"/>
    <property type="match status" value="1"/>
</dbReference>
<dbReference type="EMBL" id="CP060007">
    <property type="protein sequence ID" value="QNA44657.1"/>
    <property type="molecule type" value="Genomic_DNA"/>
</dbReference>
<accession>A0A7G5XGQ4</accession>
<feature type="signal peptide" evidence="1">
    <location>
        <begin position="1"/>
        <end position="19"/>
    </location>
</feature>
<gene>
    <name evidence="3" type="ORF">H4075_00225</name>
</gene>
<evidence type="ECO:0000313" key="3">
    <source>
        <dbReference type="EMBL" id="QNA44657.1"/>
    </source>
</evidence>
<name>A0A7G5XGQ4_9BACT</name>
<dbReference type="Proteomes" id="UP000515344">
    <property type="component" value="Chromosome"/>
</dbReference>
<evidence type="ECO:0000256" key="1">
    <source>
        <dbReference type="SAM" id="SignalP"/>
    </source>
</evidence>
<sequence>MIRFLLSFLFVCLASLSFSQGVIVLQDKPFVYNQLRDTAVWNRLVSSRGFADLSVMEQDFFYWTNLMRKNPGQFGETVLQEFLRQFPEASSPDAKSLAADLKKAQRNLPFLDPDHGLCVMASTHAKDLKSRNGIISHQSSTGKDFVQRIKEAGKYRCGAENVFVGTPDALDALILLLIDKGVKDKGHRKNLLDPSFTLMGASFEEMNSKKAVLVQDFGCK</sequence>
<feature type="domain" description="SCP" evidence="2">
    <location>
        <begin position="104"/>
        <end position="217"/>
    </location>
</feature>
<proteinExistence type="predicted"/>
<dbReference type="InterPro" id="IPR035940">
    <property type="entry name" value="CAP_sf"/>
</dbReference>
<dbReference type="RefSeq" id="WP_182803034.1">
    <property type="nucleotide sequence ID" value="NZ_CP060007.1"/>
</dbReference>
<keyword evidence="1" id="KW-0732">Signal</keyword>
<feature type="chain" id="PRO_5028936503" evidence="1">
    <location>
        <begin position="20"/>
        <end position="220"/>
    </location>
</feature>
<dbReference type="PANTHER" id="PTHR31157">
    <property type="entry name" value="SCP DOMAIN-CONTAINING PROTEIN"/>
    <property type="match status" value="1"/>
</dbReference>
<protein>
    <submittedName>
        <fullName evidence="3">CAP domain-containing protein</fullName>
    </submittedName>
</protein>